<gene>
    <name evidence="9" type="primary">ccmC</name>
    <name evidence="11" type="ORF">MGR_1927</name>
</gene>
<evidence type="ECO:0000313" key="11">
    <source>
        <dbReference type="EMBL" id="CAM77635.1"/>
    </source>
</evidence>
<keyword evidence="6 9" id="KW-0201">Cytochrome c-type biogenesis</keyword>
<reference evidence="11" key="1">
    <citation type="journal article" date="2007" name="J. Bacteriol.">
        <title>Comparative genome analysis of four magnetotactic bacteria reveals a complex set of group-specific genes implicated in magnetosome biomineralization and function.</title>
        <authorList>
            <person name="Richter M."/>
            <person name="Kube M."/>
            <person name="Bazylinski D.A."/>
            <person name="Lombardot T."/>
            <person name="Gloeckner F.O."/>
            <person name="Reinhardt R."/>
            <person name="Schueler D."/>
        </authorList>
    </citation>
    <scope>NUCLEOTIDE SEQUENCE</scope>
    <source>
        <strain evidence="11">MSR-1</strain>
    </source>
</reference>
<evidence type="ECO:0000256" key="6">
    <source>
        <dbReference type="ARBA" id="ARBA00022748"/>
    </source>
</evidence>
<feature type="transmembrane region" description="Helical" evidence="9">
    <location>
        <begin position="154"/>
        <end position="173"/>
    </location>
</feature>
<evidence type="ECO:0000256" key="1">
    <source>
        <dbReference type="ARBA" id="ARBA00002442"/>
    </source>
</evidence>
<feature type="transmembrane region" description="Helical" evidence="9">
    <location>
        <begin position="92"/>
        <end position="111"/>
    </location>
</feature>
<evidence type="ECO:0000256" key="7">
    <source>
        <dbReference type="ARBA" id="ARBA00022989"/>
    </source>
</evidence>
<feature type="domain" description="Cytochrome c assembly protein" evidence="10">
    <location>
        <begin position="21"/>
        <end position="180"/>
    </location>
</feature>
<feature type="transmembrane region" description="Helical" evidence="9">
    <location>
        <begin position="20"/>
        <end position="40"/>
    </location>
</feature>
<dbReference type="GO" id="GO:0005886">
    <property type="term" value="C:plasma membrane"/>
    <property type="evidence" value="ECO:0007669"/>
    <property type="project" value="UniProtKB-SubCell"/>
</dbReference>
<feature type="transmembrane region" description="Helical" evidence="9">
    <location>
        <begin position="123"/>
        <end position="142"/>
    </location>
</feature>
<dbReference type="PANTHER" id="PTHR30071">
    <property type="entry name" value="HEME EXPORTER PROTEIN C"/>
    <property type="match status" value="1"/>
</dbReference>
<proteinExistence type="inferred from homology"/>
<dbReference type="EMBL" id="CU459003">
    <property type="protein sequence ID" value="CAM77635.1"/>
    <property type="molecule type" value="Genomic_DNA"/>
</dbReference>
<dbReference type="Pfam" id="PF01578">
    <property type="entry name" value="Cytochrom_C_asm"/>
    <property type="match status" value="1"/>
</dbReference>
<feature type="transmembrane region" description="Helical" evidence="9">
    <location>
        <begin position="193"/>
        <end position="218"/>
    </location>
</feature>
<keyword evidence="8 9" id="KW-0472">Membrane</keyword>
<dbReference type="InterPro" id="IPR002541">
    <property type="entry name" value="Cyt_c_assembly"/>
</dbReference>
<evidence type="ECO:0000256" key="4">
    <source>
        <dbReference type="ARBA" id="ARBA00016463"/>
    </source>
</evidence>
<dbReference type="GO" id="GO:0020037">
    <property type="term" value="F:heme binding"/>
    <property type="evidence" value="ECO:0007669"/>
    <property type="project" value="InterPro"/>
</dbReference>
<evidence type="ECO:0000259" key="10">
    <source>
        <dbReference type="Pfam" id="PF01578"/>
    </source>
</evidence>
<sequence length="249" mass="27586">MHRFANPARFLRIAAFVQPWAMGIAVLSFAAGLWFSLLASPADYQQGETVRIMYIHVPSAWMGMFCYTAMAVFSAMGLIWKHPLADLMARATAPVGAAFTLICLVTGSLWGKPMWGTWWVWDARLTSMLILFFLYLGYMALADAFDDPERGQKAANILALVGVVNVPIIKWSVDWWNTLHQPASVVKMGGPAIDASMMVPLILMALAFKAYWVVVLILRTRAEIAAAKLRTLRMAQVHAAGQTEVELHG</sequence>
<dbReference type="RefSeq" id="WP_106002924.1">
    <property type="nucleotide sequence ID" value="NZ_CP027527.1"/>
</dbReference>
<evidence type="ECO:0000256" key="8">
    <source>
        <dbReference type="ARBA" id="ARBA00023136"/>
    </source>
</evidence>
<dbReference type="NCBIfam" id="TIGR01191">
    <property type="entry name" value="ccmC"/>
    <property type="match status" value="1"/>
</dbReference>
<dbReference type="AlphaFoldDB" id="A4U428"/>
<dbReference type="InterPro" id="IPR003557">
    <property type="entry name" value="Cyt_c_biogenesis_CcmC"/>
</dbReference>
<keyword evidence="9" id="KW-1003">Cell membrane</keyword>
<organism evidence="11">
    <name type="scientific">Magnetospirillum gryphiswaldense</name>
    <dbReference type="NCBI Taxonomy" id="55518"/>
    <lineage>
        <taxon>Bacteria</taxon>
        <taxon>Pseudomonadati</taxon>
        <taxon>Pseudomonadota</taxon>
        <taxon>Alphaproteobacteria</taxon>
        <taxon>Rhodospirillales</taxon>
        <taxon>Rhodospirillaceae</taxon>
        <taxon>Magnetospirillum</taxon>
    </lineage>
</organism>
<comment type="function">
    <text evidence="1 9">Required for the export of heme to the periplasm for the biogenesis of c-type cytochromes.</text>
</comment>
<keyword evidence="5 9" id="KW-0812">Transmembrane</keyword>
<name>A4U428_9PROT</name>
<comment type="similarity">
    <text evidence="3 9">Belongs to the CcmC/CycZ/HelC family.</text>
</comment>
<evidence type="ECO:0000256" key="2">
    <source>
        <dbReference type="ARBA" id="ARBA00004141"/>
    </source>
</evidence>
<evidence type="ECO:0000256" key="9">
    <source>
        <dbReference type="RuleBase" id="RU364092"/>
    </source>
</evidence>
<feature type="transmembrane region" description="Helical" evidence="9">
    <location>
        <begin position="60"/>
        <end position="80"/>
    </location>
</feature>
<evidence type="ECO:0000256" key="5">
    <source>
        <dbReference type="ARBA" id="ARBA00022692"/>
    </source>
</evidence>
<evidence type="ECO:0000256" key="3">
    <source>
        <dbReference type="ARBA" id="ARBA00005840"/>
    </source>
</evidence>
<dbReference type="GO" id="GO:0017004">
    <property type="term" value="P:cytochrome complex assembly"/>
    <property type="evidence" value="ECO:0007669"/>
    <property type="project" value="UniProtKB-KW"/>
</dbReference>
<dbReference type="PANTHER" id="PTHR30071:SF1">
    <property type="entry name" value="CYTOCHROME B_B6 PROTEIN-RELATED"/>
    <property type="match status" value="1"/>
</dbReference>
<comment type="subcellular location">
    <subcellularLocation>
        <location evidence="9">Cell inner membrane</location>
    </subcellularLocation>
    <subcellularLocation>
        <location evidence="2">Membrane</location>
        <topology evidence="2">Multi-pass membrane protein</topology>
    </subcellularLocation>
</comment>
<keyword evidence="7 9" id="KW-1133">Transmembrane helix</keyword>
<protein>
    <recommendedName>
        <fullName evidence="4 9">Heme exporter protein C</fullName>
    </recommendedName>
    <alternativeName>
        <fullName evidence="9">Cytochrome c-type biogenesis protein</fullName>
    </alternativeName>
</protein>
<keyword evidence="9" id="KW-0813">Transport</keyword>
<dbReference type="InterPro" id="IPR045062">
    <property type="entry name" value="Cyt_c_biogenesis_CcsA/CcmC"/>
</dbReference>
<accession>A4U428</accession>
<dbReference type="GO" id="GO:0015232">
    <property type="term" value="F:heme transmembrane transporter activity"/>
    <property type="evidence" value="ECO:0007669"/>
    <property type="project" value="InterPro"/>
</dbReference>
<dbReference type="PRINTS" id="PR01386">
    <property type="entry name" value="CCMCBIOGNSIS"/>
</dbReference>
<keyword evidence="9" id="KW-0997">Cell inner membrane</keyword>